<dbReference type="EMBL" id="HBIM01023353">
    <property type="protein sequence ID" value="CAE0420546.1"/>
    <property type="molecule type" value="Transcribed_RNA"/>
</dbReference>
<gene>
    <name evidence="1" type="ORF">ACOF00016_LOCUS17282</name>
</gene>
<dbReference type="AlphaFoldDB" id="A0A6S8NU24"/>
<reference evidence="1" key="1">
    <citation type="submission" date="2021-01" db="EMBL/GenBank/DDBJ databases">
        <authorList>
            <person name="Corre E."/>
            <person name="Pelletier E."/>
            <person name="Niang G."/>
            <person name="Scheremetjew M."/>
            <person name="Finn R."/>
            <person name="Kale V."/>
            <person name="Holt S."/>
            <person name="Cochrane G."/>
            <person name="Meng A."/>
            <person name="Brown T."/>
            <person name="Cohen L."/>
        </authorList>
    </citation>
    <scope>NUCLEOTIDE SEQUENCE</scope>
    <source>
        <strain evidence="1">CCMP127</strain>
    </source>
</reference>
<organism evidence="1">
    <name type="scientific">Amphora coffeiformis</name>
    <dbReference type="NCBI Taxonomy" id="265554"/>
    <lineage>
        <taxon>Eukaryota</taxon>
        <taxon>Sar</taxon>
        <taxon>Stramenopiles</taxon>
        <taxon>Ochrophyta</taxon>
        <taxon>Bacillariophyta</taxon>
        <taxon>Bacillariophyceae</taxon>
        <taxon>Bacillariophycidae</taxon>
        <taxon>Thalassiophysales</taxon>
        <taxon>Catenulaceae</taxon>
        <taxon>Amphora</taxon>
    </lineage>
</organism>
<evidence type="ECO:0000313" key="1">
    <source>
        <dbReference type="EMBL" id="CAE0420546.1"/>
    </source>
</evidence>
<name>A0A6S8NU24_9STRA</name>
<accession>A0A6S8NU24</accession>
<sequence length="237" mass="27087">MSPYSTSHLDLSSSDECMIPLSAEPSNVKRAEPDGEYFGAQEKHMAAQPQLYPRVRFAQEVPTIRYFDDDLAPEEHGHVWYNREDYDKFHHLAKQQGIAIMIEQQQRSATKKDLWGGLIGISSQKKKSWRDSILTAYLAFRQLQSNEEISAALGKLSNITTMNEHTVGIVPYAVPEIMQDFVMLRRHAVMKVDSFQRATLKDGQDRTDMIRDQCRWTSQASRLFAQYTAQLAAETAV</sequence>
<protein>
    <submittedName>
        <fullName evidence="1">Uncharacterized protein</fullName>
    </submittedName>
</protein>
<proteinExistence type="predicted"/>